<protein>
    <submittedName>
        <fullName evidence="2">Uncharacterized protein</fullName>
    </submittedName>
</protein>
<organism evidence="2 3">
    <name type="scientific">Leptospira inadai serovar Lyme str. 10</name>
    <dbReference type="NCBI Taxonomy" id="1049790"/>
    <lineage>
        <taxon>Bacteria</taxon>
        <taxon>Pseudomonadati</taxon>
        <taxon>Spirochaetota</taxon>
        <taxon>Spirochaetia</taxon>
        <taxon>Leptospirales</taxon>
        <taxon>Leptospiraceae</taxon>
        <taxon>Leptospira</taxon>
    </lineage>
</organism>
<evidence type="ECO:0000313" key="2">
    <source>
        <dbReference type="EMBL" id="EQA38401.1"/>
    </source>
</evidence>
<feature type="region of interest" description="Disordered" evidence="1">
    <location>
        <begin position="205"/>
        <end position="228"/>
    </location>
</feature>
<dbReference type="Proteomes" id="UP000018719">
    <property type="component" value="Unassembled WGS sequence"/>
</dbReference>
<proteinExistence type="predicted"/>
<reference evidence="2 3" key="1">
    <citation type="submission" date="2013-05" db="EMBL/GenBank/DDBJ databases">
        <authorList>
            <person name="Harkins D.M."/>
            <person name="Durkin A.S."/>
            <person name="Brinkac L.M."/>
            <person name="Haft D.H."/>
            <person name="Selengut J.D."/>
            <person name="Sanka R."/>
            <person name="DePew J."/>
            <person name="Purushe J."/>
            <person name="Hartskeerl R.A."/>
            <person name="Ahmed A."/>
            <person name="van der Linden H."/>
            <person name="Goris M.G.A."/>
            <person name="Vinetz J.M."/>
            <person name="Sutton G.G."/>
            <person name="Nierman W.C."/>
            <person name="Fouts D.E."/>
        </authorList>
    </citation>
    <scope>NUCLEOTIDE SEQUENCE [LARGE SCALE GENOMIC DNA]</scope>
    <source>
        <strain evidence="2 3">10</strain>
    </source>
</reference>
<comment type="caution">
    <text evidence="2">The sequence shown here is derived from an EMBL/GenBank/DDBJ whole genome shotgun (WGS) entry which is preliminary data.</text>
</comment>
<accession>V6HDV7</accession>
<name>V6HDV7_9LEPT</name>
<dbReference type="AlphaFoldDB" id="V6HDV7"/>
<dbReference type="RefSeq" id="WP_020988058.1">
    <property type="nucleotide sequence ID" value="NZ_AHMM02000006.1"/>
</dbReference>
<sequence>MTLGQGRNIENLVNATGVNGEEAAARAHANFVFDGVLGVATEGVGKVLSSIRGLRGGTQEVSAGSKAAVAGENSTKLENSIAKVTSKEGTFQYDLSKGIDTGQPVKFGQKGVSPDFSKAGKHEGASIDEVAARLKSGDINPRNFKVEYIWVNGEKVAVNNRSLTAATKAEVLDKIKYEDVTGILPETGPDSLSSVLKRLNEMNGKPSRTIPIRQTGDWNSPAKEIVGK</sequence>
<dbReference type="STRING" id="1049790.LEP1GSC047_2113"/>
<evidence type="ECO:0000256" key="1">
    <source>
        <dbReference type="SAM" id="MobiDB-lite"/>
    </source>
</evidence>
<gene>
    <name evidence="2" type="ORF">LEP1GSC047_2113</name>
</gene>
<evidence type="ECO:0000313" key="3">
    <source>
        <dbReference type="Proteomes" id="UP000018719"/>
    </source>
</evidence>
<dbReference type="EMBL" id="AHMM02000006">
    <property type="protein sequence ID" value="EQA38401.1"/>
    <property type="molecule type" value="Genomic_DNA"/>
</dbReference>